<keyword evidence="2" id="KW-1185">Reference proteome</keyword>
<organism evidence="1 2">
    <name type="scientific">Ascodesmis nigricans</name>
    <dbReference type="NCBI Taxonomy" id="341454"/>
    <lineage>
        <taxon>Eukaryota</taxon>
        <taxon>Fungi</taxon>
        <taxon>Dikarya</taxon>
        <taxon>Ascomycota</taxon>
        <taxon>Pezizomycotina</taxon>
        <taxon>Pezizomycetes</taxon>
        <taxon>Pezizales</taxon>
        <taxon>Ascodesmidaceae</taxon>
        <taxon>Ascodesmis</taxon>
    </lineage>
</organism>
<dbReference type="InParanoid" id="A0A4S2MVJ6"/>
<dbReference type="AlphaFoldDB" id="A0A4S2MVJ6"/>
<evidence type="ECO:0000313" key="2">
    <source>
        <dbReference type="Proteomes" id="UP000298138"/>
    </source>
</evidence>
<protein>
    <recommendedName>
        <fullName evidence="3">N-acetyltransferase domain-containing protein</fullName>
    </recommendedName>
</protein>
<dbReference type="Proteomes" id="UP000298138">
    <property type="component" value="Unassembled WGS sequence"/>
</dbReference>
<proteinExistence type="predicted"/>
<dbReference type="EMBL" id="ML220123">
    <property type="protein sequence ID" value="TGZ80639.1"/>
    <property type="molecule type" value="Genomic_DNA"/>
</dbReference>
<gene>
    <name evidence="1" type="ORF">EX30DRAFT_341296</name>
</gene>
<reference evidence="1 2" key="1">
    <citation type="submission" date="2019-04" db="EMBL/GenBank/DDBJ databases">
        <title>Comparative genomics and transcriptomics to analyze fruiting body development in filamentous ascomycetes.</title>
        <authorList>
            <consortium name="DOE Joint Genome Institute"/>
            <person name="Lutkenhaus R."/>
            <person name="Traeger S."/>
            <person name="Breuer J."/>
            <person name="Kuo A."/>
            <person name="Lipzen A."/>
            <person name="Pangilinan J."/>
            <person name="Dilworth D."/>
            <person name="Sandor L."/>
            <person name="Poggeler S."/>
            <person name="Barry K."/>
            <person name="Grigoriev I.V."/>
            <person name="Nowrousian M."/>
        </authorList>
    </citation>
    <scope>NUCLEOTIDE SEQUENCE [LARGE SCALE GENOMIC DNA]</scope>
    <source>
        <strain evidence="1 2">CBS 389.68</strain>
    </source>
</reference>
<accession>A0A4S2MVJ6</accession>
<name>A0A4S2MVJ6_9PEZI</name>
<sequence>MTSPTPLPPHLLAPLLASDTEIYPSSARLSLSRLESWIDAAPSLSLLFPSGGVIIALPMLASHWKSLVTGELNEWDIDARFLYPETTAAHGGPQPMEIGIHSWHIERNGEPPGFGKRAMEEVKQRVEALGLRITGWSALAVTEDGIGLCRSFGWRERAVEESRGGGRLMWLEGSNWKAPTPAL</sequence>
<evidence type="ECO:0000313" key="1">
    <source>
        <dbReference type="EMBL" id="TGZ80639.1"/>
    </source>
</evidence>
<evidence type="ECO:0008006" key="3">
    <source>
        <dbReference type="Google" id="ProtNLM"/>
    </source>
</evidence>
<dbReference type="OrthoDB" id="4735138at2759"/>